<feature type="compositionally biased region" description="Basic and acidic residues" evidence="1">
    <location>
        <begin position="10"/>
        <end position="19"/>
    </location>
</feature>
<protein>
    <submittedName>
        <fullName evidence="2">Uncharacterized protein</fullName>
    </submittedName>
</protein>
<name>A0A0L0S4N9_ALLM3</name>
<reference evidence="2 3" key="1">
    <citation type="submission" date="2009-11" db="EMBL/GenBank/DDBJ databases">
        <title>Annotation of Allomyces macrogynus ATCC 38327.</title>
        <authorList>
            <consortium name="The Broad Institute Genome Sequencing Platform"/>
            <person name="Russ C."/>
            <person name="Cuomo C."/>
            <person name="Burger G."/>
            <person name="Gray M.W."/>
            <person name="Holland P.W.H."/>
            <person name="King N."/>
            <person name="Lang F.B.F."/>
            <person name="Roger A.J."/>
            <person name="Ruiz-Trillo I."/>
            <person name="Young S.K."/>
            <person name="Zeng Q."/>
            <person name="Gargeya S."/>
            <person name="Fitzgerald M."/>
            <person name="Haas B."/>
            <person name="Abouelleil A."/>
            <person name="Alvarado L."/>
            <person name="Arachchi H.M."/>
            <person name="Berlin A."/>
            <person name="Chapman S.B."/>
            <person name="Gearin G."/>
            <person name="Goldberg J."/>
            <person name="Griggs A."/>
            <person name="Gujja S."/>
            <person name="Hansen M."/>
            <person name="Heiman D."/>
            <person name="Howarth C."/>
            <person name="Larimer J."/>
            <person name="Lui A."/>
            <person name="MacDonald P.J.P."/>
            <person name="McCowen C."/>
            <person name="Montmayeur A."/>
            <person name="Murphy C."/>
            <person name="Neiman D."/>
            <person name="Pearson M."/>
            <person name="Priest M."/>
            <person name="Roberts A."/>
            <person name="Saif S."/>
            <person name="Shea T."/>
            <person name="Sisk P."/>
            <person name="Stolte C."/>
            <person name="Sykes S."/>
            <person name="Wortman J."/>
            <person name="Nusbaum C."/>
            <person name="Birren B."/>
        </authorList>
    </citation>
    <scope>NUCLEOTIDE SEQUENCE [LARGE SCALE GENOMIC DNA]</scope>
    <source>
        <strain evidence="2 3">ATCC 38327</strain>
    </source>
</reference>
<dbReference type="AlphaFoldDB" id="A0A0L0S4N9"/>
<reference evidence="3" key="2">
    <citation type="submission" date="2009-11" db="EMBL/GenBank/DDBJ databases">
        <title>The Genome Sequence of Allomyces macrogynus strain ATCC 38327.</title>
        <authorList>
            <consortium name="The Broad Institute Genome Sequencing Platform"/>
            <person name="Russ C."/>
            <person name="Cuomo C."/>
            <person name="Shea T."/>
            <person name="Young S.K."/>
            <person name="Zeng Q."/>
            <person name="Koehrsen M."/>
            <person name="Haas B."/>
            <person name="Borodovsky M."/>
            <person name="Guigo R."/>
            <person name="Alvarado L."/>
            <person name="Berlin A."/>
            <person name="Borenstein D."/>
            <person name="Chen Z."/>
            <person name="Engels R."/>
            <person name="Freedman E."/>
            <person name="Gellesch M."/>
            <person name="Goldberg J."/>
            <person name="Griggs A."/>
            <person name="Gujja S."/>
            <person name="Heiman D."/>
            <person name="Hepburn T."/>
            <person name="Howarth C."/>
            <person name="Jen D."/>
            <person name="Larson L."/>
            <person name="Lewis B."/>
            <person name="Mehta T."/>
            <person name="Park D."/>
            <person name="Pearson M."/>
            <person name="Roberts A."/>
            <person name="Saif S."/>
            <person name="Shenoy N."/>
            <person name="Sisk P."/>
            <person name="Stolte C."/>
            <person name="Sykes S."/>
            <person name="Walk T."/>
            <person name="White J."/>
            <person name="Yandava C."/>
            <person name="Burger G."/>
            <person name="Gray M.W."/>
            <person name="Holland P.W.H."/>
            <person name="King N."/>
            <person name="Lang F.B.F."/>
            <person name="Roger A.J."/>
            <person name="Ruiz-Trillo I."/>
            <person name="Lander E."/>
            <person name="Nusbaum C."/>
        </authorList>
    </citation>
    <scope>NUCLEOTIDE SEQUENCE [LARGE SCALE GENOMIC DNA]</scope>
    <source>
        <strain evidence="3">ATCC 38327</strain>
    </source>
</reference>
<accession>A0A0L0S4N9</accession>
<keyword evidence="3" id="KW-1185">Reference proteome</keyword>
<proteinExistence type="predicted"/>
<evidence type="ECO:0000313" key="3">
    <source>
        <dbReference type="Proteomes" id="UP000054350"/>
    </source>
</evidence>
<feature type="compositionally biased region" description="Basic and acidic residues" evidence="1">
    <location>
        <begin position="30"/>
        <end position="39"/>
    </location>
</feature>
<evidence type="ECO:0000313" key="2">
    <source>
        <dbReference type="EMBL" id="KNE57349.1"/>
    </source>
</evidence>
<feature type="region of interest" description="Disordered" evidence="1">
    <location>
        <begin position="1"/>
        <end position="225"/>
    </location>
</feature>
<feature type="compositionally biased region" description="Low complexity" evidence="1">
    <location>
        <begin position="195"/>
        <end position="205"/>
    </location>
</feature>
<dbReference type="Proteomes" id="UP000054350">
    <property type="component" value="Unassembled WGS sequence"/>
</dbReference>
<organism evidence="2 3">
    <name type="scientific">Allomyces macrogynus (strain ATCC 38327)</name>
    <name type="common">Allomyces javanicus var. macrogynus</name>
    <dbReference type="NCBI Taxonomy" id="578462"/>
    <lineage>
        <taxon>Eukaryota</taxon>
        <taxon>Fungi</taxon>
        <taxon>Fungi incertae sedis</taxon>
        <taxon>Blastocladiomycota</taxon>
        <taxon>Blastocladiomycetes</taxon>
        <taxon>Blastocladiales</taxon>
        <taxon>Blastocladiaceae</taxon>
        <taxon>Allomyces</taxon>
    </lineage>
</organism>
<gene>
    <name evidence="2" type="ORF">AMAG_03069</name>
</gene>
<evidence type="ECO:0000256" key="1">
    <source>
        <dbReference type="SAM" id="MobiDB-lite"/>
    </source>
</evidence>
<dbReference type="VEuPathDB" id="FungiDB:AMAG_03069"/>
<dbReference type="EMBL" id="GG745331">
    <property type="protein sequence ID" value="KNE57349.1"/>
    <property type="molecule type" value="Genomic_DNA"/>
</dbReference>
<sequence>MSQVEEVKDEIDGRRDQPTRGRPVSGGDRYSVHDDEPSRHAPRQPRGPIIYETPQSYRSVPHDATWFGADVSQIPAGNAPGHRPWSTPGSTLDTPPSHHLQPPLAPPGKQVKISPQSLAYPPQSLSRSSSVSSAPPPGAGTRAYGPPPMSSGPTRATSGMRAPQIVPTRPGSASSAGSSMQARPTSAMGLARYGAASAPASRRSSMILNGEDGPARTRGGFGPRS</sequence>
<feature type="compositionally biased region" description="Low complexity" evidence="1">
    <location>
        <begin position="121"/>
        <end position="133"/>
    </location>
</feature>